<keyword evidence="1" id="KW-0560">Oxidoreductase</keyword>
<reference evidence="1" key="1">
    <citation type="journal article" date="2013" name="Environ. Microbiol.">
        <title>Microbiota from the distal guts of lean and obese adolescents exhibit partial functional redundancy besides clear differences in community structure.</title>
        <authorList>
            <person name="Ferrer M."/>
            <person name="Ruiz A."/>
            <person name="Lanza F."/>
            <person name="Haange S.B."/>
            <person name="Oberbach A."/>
            <person name="Till H."/>
            <person name="Bargiela R."/>
            <person name="Campoy C."/>
            <person name="Segura M.T."/>
            <person name="Richter M."/>
            <person name="von Bergen M."/>
            <person name="Seifert J."/>
            <person name="Suarez A."/>
        </authorList>
    </citation>
    <scope>NUCLEOTIDE SEQUENCE</scope>
</reference>
<dbReference type="GO" id="GO:0030604">
    <property type="term" value="F:1-deoxy-D-xylulose-5-phosphate reductoisomerase activity"/>
    <property type="evidence" value="ECO:0007669"/>
    <property type="project" value="UniProtKB-EC"/>
</dbReference>
<dbReference type="GO" id="GO:0051484">
    <property type="term" value="P:isopentenyl diphosphate biosynthetic process, methylerythritol 4-phosphate pathway involved in terpenoid biosynthetic process"/>
    <property type="evidence" value="ECO:0007669"/>
    <property type="project" value="TreeGrafter"/>
</dbReference>
<dbReference type="PANTHER" id="PTHR30525:SF0">
    <property type="entry name" value="1-DEOXY-D-XYLULOSE 5-PHOSPHATE REDUCTOISOMERASE, CHLOROPLASTIC"/>
    <property type="match status" value="1"/>
</dbReference>
<protein>
    <submittedName>
        <fullName evidence="1">Protein containing 1-deoxy-D-xylulose 5-phosphate reductoisomerase domain protein</fullName>
        <ecNumber evidence="1">1.1.1.267</ecNumber>
    </submittedName>
</protein>
<organism evidence="1">
    <name type="scientific">human gut metagenome</name>
    <dbReference type="NCBI Taxonomy" id="408170"/>
    <lineage>
        <taxon>unclassified sequences</taxon>
        <taxon>metagenomes</taxon>
        <taxon>organismal metagenomes</taxon>
    </lineage>
</organism>
<dbReference type="EC" id="1.1.1.267" evidence="1"/>
<feature type="non-terminal residue" evidence="1">
    <location>
        <position position="40"/>
    </location>
</feature>
<dbReference type="SUPFAM" id="SSF55347">
    <property type="entry name" value="Glyceraldehyde-3-phosphate dehydrogenase-like, C-terminal domain"/>
    <property type="match status" value="1"/>
</dbReference>
<dbReference type="AlphaFoldDB" id="K1TA16"/>
<dbReference type="GO" id="GO:0030145">
    <property type="term" value="F:manganese ion binding"/>
    <property type="evidence" value="ECO:0007669"/>
    <property type="project" value="TreeGrafter"/>
</dbReference>
<dbReference type="GO" id="GO:0016853">
    <property type="term" value="F:isomerase activity"/>
    <property type="evidence" value="ECO:0007669"/>
    <property type="project" value="UniProtKB-KW"/>
</dbReference>
<dbReference type="PANTHER" id="PTHR30525">
    <property type="entry name" value="1-DEOXY-D-XYLULOSE 5-PHOSPHATE REDUCTOISOMERASE"/>
    <property type="match status" value="1"/>
</dbReference>
<sequence>MNKGFEVIEAKWLFGMRPEQIEVVVHPQSVIHSMVQFEDG</sequence>
<gene>
    <name evidence="1" type="ORF">OBE_07006</name>
</gene>
<dbReference type="InterPro" id="IPR003821">
    <property type="entry name" value="DXP_reductoisomerase"/>
</dbReference>
<evidence type="ECO:0000313" key="1">
    <source>
        <dbReference type="EMBL" id="EKC64354.1"/>
    </source>
</evidence>
<name>K1TA16_9ZZZZ</name>
<dbReference type="GO" id="GO:0070402">
    <property type="term" value="F:NADPH binding"/>
    <property type="evidence" value="ECO:0007669"/>
    <property type="project" value="TreeGrafter"/>
</dbReference>
<dbReference type="EMBL" id="AJWZ01004809">
    <property type="protein sequence ID" value="EKC64354.1"/>
    <property type="molecule type" value="Genomic_DNA"/>
</dbReference>
<proteinExistence type="predicted"/>
<accession>K1TA16</accession>
<comment type="caution">
    <text evidence="1">The sequence shown here is derived from an EMBL/GenBank/DDBJ whole genome shotgun (WGS) entry which is preliminary data.</text>
</comment>
<keyword evidence="1" id="KW-0413">Isomerase</keyword>